<keyword evidence="2" id="KW-0378">Hydrolase</keyword>
<organism evidence="2 3">
    <name type="scientific">Methanobacterium subterraneum</name>
    <dbReference type="NCBI Taxonomy" id="59277"/>
    <lineage>
        <taxon>Archaea</taxon>
        <taxon>Methanobacteriati</taxon>
        <taxon>Methanobacteriota</taxon>
        <taxon>Methanomada group</taxon>
        <taxon>Methanobacteria</taxon>
        <taxon>Methanobacteriales</taxon>
        <taxon>Methanobacteriaceae</taxon>
        <taxon>Methanobacterium</taxon>
    </lineage>
</organism>
<dbReference type="Pfam" id="PF14279">
    <property type="entry name" value="HNH_5"/>
    <property type="match status" value="1"/>
</dbReference>
<name>A0A7K4DNV9_9EURY</name>
<keyword evidence="2" id="KW-0255">Endonuclease</keyword>
<dbReference type="RefSeq" id="WP_169032758.1">
    <property type="nucleotide sequence ID" value="NZ_JABBYL010000022.1"/>
</dbReference>
<dbReference type="InterPro" id="IPR003615">
    <property type="entry name" value="HNH_nuc"/>
</dbReference>
<dbReference type="CDD" id="cd00085">
    <property type="entry name" value="HNHc"/>
    <property type="match status" value="1"/>
</dbReference>
<dbReference type="GO" id="GO:0004519">
    <property type="term" value="F:endonuclease activity"/>
    <property type="evidence" value="ECO:0007669"/>
    <property type="project" value="UniProtKB-KW"/>
</dbReference>
<gene>
    <name evidence="2" type="ORF">HG719_06580</name>
</gene>
<evidence type="ECO:0000313" key="3">
    <source>
        <dbReference type="Proteomes" id="UP000591058"/>
    </source>
</evidence>
<evidence type="ECO:0000259" key="1">
    <source>
        <dbReference type="Pfam" id="PF14279"/>
    </source>
</evidence>
<dbReference type="EMBL" id="JABBYL010000022">
    <property type="protein sequence ID" value="NMO09495.1"/>
    <property type="molecule type" value="Genomic_DNA"/>
</dbReference>
<feature type="domain" description="HNH endonuclease 5" evidence="1">
    <location>
        <begin position="4"/>
        <end position="53"/>
    </location>
</feature>
<accession>A0A7K4DNV9</accession>
<comment type="caution">
    <text evidence="2">The sequence shown here is derived from an EMBL/GenBank/DDBJ whole genome shotgun (WGS) entry which is preliminary data.</text>
</comment>
<sequence length="419" mass="48526">MVNCWFCGTEITTENESVEHIIPNAVHGRLKSKNLLCLNCNNQLSNLDSILDKSLKPITALIDEKKDRKGKSPRLVMKEPKTGKKFILGSAFRFESFNPDIIKTVHKDGKIEYNFQGDMKQYKKFKENLEKKYQGKEIIVTNCREEEIRPRLTEDNDWNISIGDLFLPLLKIAINYYLHCNNDISHVNEVIDLIKSGNFIEDKSWYYYPAYDVVRKEEKCEILNSLVIIGDQQNKILYCYISLYGSFNFVICLNNNYLGPNVKNIYTSKINGEEVQREVNIDLSRETLKKLLNECIIPTKNMSNSVTDLIGILRSQAIHTHLKITLQGFIRKNPNKSINEIWEIVELEFDEIPTSDWVNWLLCVPHEEHWEQNLKCDCGHDRFSFNLSGIKDGVIKEITLISECNACDNKSVSNYLVPI</sequence>
<dbReference type="Gene3D" id="1.10.30.50">
    <property type="match status" value="1"/>
</dbReference>
<dbReference type="Proteomes" id="UP000591058">
    <property type="component" value="Unassembled WGS sequence"/>
</dbReference>
<keyword evidence="2" id="KW-0540">Nuclease</keyword>
<protein>
    <submittedName>
        <fullName evidence="2">HNH endonuclease</fullName>
    </submittedName>
</protein>
<reference evidence="2 3" key="1">
    <citation type="submission" date="2020-04" db="EMBL/GenBank/DDBJ databases">
        <title>Draft genome of Methanobacterium subterraneum isolated from animal feces.</title>
        <authorList>
            <person name="Ouboter H.T."/>
            <person name="Berger S."/>
            <person name="Gungor E."/>
            <person name="Jetten M.S.M."/>
            <person name="Welte C.U."/>
        </authorList>
    </citation>
    <scope>NUCLEOTIDE SEQUENCE [LARGE SCALE GENOMIC DNA]</scope>
    <source>
        <strain evidence="2">HO_2020</strain>
    </source>
</reference>
<dbReference type="InterPro" id="IPR029471">
    <property type="entry name" value="HNH_5"/>
</dbReference>
<proteinExistence type="predicted"/>
<dbReference type="AlphaFoldDB" id="A0A7K4DNV9"/>
<evidence type="ECO:0000313" key="2">
    <source>
        <dbReference type="EMBL" id="NMO09495.1"/>
    </source>
</evidence>